<comment type="caution">
    <text evidence="2">The sequence shown here is derived from an EMBL/GenBank/DDBJ whole genome shotgun (WGS) entry which is preliminary data.</text>
</comment>
<feature type="compositionally biased region" description="Basic and acidic residues" evidence="1">
    <location>
        <begin position="95"/>
        <end position="110"/>
    </location>
</feature>
<evidence type="ECO:0000313" key="2">
    <source>
        <dbReference type="EMBL" id="NQE37624.1"/>
    </source>
</evidence>
<name>A0ABX2D4R2_9CYAN</name>
<dbReference type="NCBIfam" id="NF047773">
    <property type="entry name" value="phas_rel_Lepto"/>
    <property type="match status" value="1"/>
</dbReference>
<gene>
    <name evidence="2" type="ORF">E5S67_05399</name>
</gene>
<dbReference type="Proteomes" id="UP000702425">
    <property type="component" value="Unassembled WGS sequence"/>
</dbReference>
<accession>A0ABX2D4R2</accession>
<dbReference type="EMBL" id="SRRZ01000139">
    <property type="protein sequence ID" value="NQE37624.1"/>
    <property type="molecule type" value="Genomic_DNA"/>
</dbReference>
<organism evidence="2 3">
    <name type="scientific">Microcoleus asticus IPMA8</name>
    <dbReference type="NCBI Taxonomy" id="2563858"/>
    <lineage>
        <taxon>Bacteria</taxon>
        <taxon>Bacillati</taxon>
        <taxon>Cyanobacteriota</taxon>
        <taxon>Cyanophyceae</taxon>
        <taxon>Oscillatoriophycideae</taxon>
        <taxon>Oscillatoriales</taxon>
        <taxon>Microcoleaceae</taxon>
        <taxon>Microcoleus</taxon>
        <taxon>Microcoleus asticus</taxon>
    </lineage>
</organism>
<keyword evidence="3" id="KW-1185">Reference proteome</keyword>
<evidence type="ECO:0000256" key="1">
    <source>
        <dbReference type="SAM" id="MobiDB-lite"/>
    </source>
</evidence>
<proteinExistence type="predicted"/>
<evidence type="ECO:0000313" key="3">
    <source>
        <dbReference type="Proteomes" id="UP000702425"/>
    </source>
</evidence>
<protein>
    <recommendedName>
        <fullName evidence="4">Phasin family protein</fullName>
    </recommendedName>
</protein>
<evidence type="ECO:0008006" key="4">
    <source>
        <dbReference type="Google" id="ProtNLM"/>
    </source>
</evidence>
<dbReference type="RefSeq" id="WP_172191785.1">
    <property type="nucleotide sequence ID" value="NZ_CAWPPK010000045.1"/>
</dbReference>
<feature type="region of interest" description="Disordered" evidence="1">
    <location>
        <begin position="62"/>
        <end position="110"/>
    </location>
</feature>
<feature type="compositionally biased region" description="Basic and acidic residues" evidence="1">
    <location>
        <begin position="75"/>
        <end position="88"/>
    </location>
</feature>
<reference evidence="2 3" key="1">
    <citation type="journal article" date="2020" name="Sci. Rep.">
        <title>A novel cyanobacterial geosmin producer, revising GeoA distribution and dispersion patterns in Bacteria.</title>
        <authorList>
            <person name="Churro C."/>
            <person name="Semedo-Aguiar A.P."/>
            <person name="Silva A.D."/>
            <person name="Pereira-Leal J.B."/>
            <person name="Leite R.B."/>
        </authorList>
    </citation>
    <scope>NUCLEOTIDE SEQUENCE [LARGE SCALE GENOMIC DNA]</scope>
    <source>
        <strain evidence="2 3">IPMA8</strain>
    </source>
</reference>
<sequence length="126" mass="14070">MPGFGDILQKAVYLGVGLASYAGEKAGSKLTELRTEAQKLADELVKRGEMSTEEARRFVDDMVQQAQQQPPVESAGDKKPAEPRRIEIVSEEEDVSVKDAKETGGVDKLREQVQNLQEELRRLKRD</sequence>